<feature type="transmembrane region" description="Helical" evidence="8">
    <location>
        <begin position="211"/>
        <end position="237"/>
    </location>
</feature>
<dbReference type="PANTHER" id="PTHR36838">
    <property type="entry name" value="AUXIN EFFLUX CARRIER FAMILY PROTEIN"/>
    <property type="match status" value="1"/>
</dbReference>
<reference evidence="9 10" key="1">
    <citation type="submission" date="2019-08" db="EMBL/GenBank/DDBJ databases">
        <title>Deep-cultivation of Planctomycetes and their phenomic and genomic characterization uncovers novel biology.</title>
        <authorList>
            <person name="Wiegand S."/>
            <person name="Jogler M."/>
            <person name="Boedeker C."/>
            <person name="Pinto D."/>
            <person name="Vollmers J."/>
            <person name="Rivas-Marin E."/>
            <person name="Kohn T."/>
            <person name="Peeters S.H."/>
            <person name="Heuer A."/>
            <person name="Rast P."/>
            <person name="Oberbeckmann S."/>
            <person name="Bunk B."/>
            <person name="Jeske O."/>
            <person name="Meyerdierks A."/>
            <person name="Storesund J.E."/>
            <person name="Kallscheuer N."/>
            <person name="Luecker S."/>
            <person name="Lage O.M."/>
            <person name="Pohl T."/>
            <person name="Merkel B.J."/>
            <person name="Hornburger P."/>
            <person name="Mueller R.-W."/>
            <person name="Bruemmer F."/>
            <person name="Labrenz M."/>
            <person name="Spormann A.M."/>
            <person name="Op Den Camp H."/>
            <person name="Overmann J."/>
            <person name="Amann R."/>
            <person name="Jetten M.S.M."/>
            <person name="Mascher T."/>
            <person name="Medema M.H."/>
            <person name="Devos D.P."/>
            <person name="Kaster A.-K."/>
            <person name="Ovreas L."/>
            <person name="Rohde M."/>
            <person name="Galperin M.Y."/>
            <person name="Jogler C."/>
        </authorList>
    </citation>
    <scope>NUCLEOTIDE SEQUENCE [LARGE SCALE GENOMIC DNA]</scope>
    <source>
        <strain evidence="9 10">LF1</strain>
    </source>
</reference>
<feature type="transmembrane region" description="Helical" evidence="8">
    <location>
        <begin position="69"/>
        <end position="90"/>
    </location>
</feature>
<name>A0A5B1C9F7_9BACT</name>
<feature type="transmembrane region" description="Helical" evidence="8">
    <location>
        <begin position="322"/>
        <end position="344"/>
    </location>
</feature>
<feature type="transmembrane region" description="Helical" evidence="8">
    <location>
        <begin position="148"/>
        <end position="169"/>
    </location>
</feature>
<evidence type="ECO:0000256" key="4">
    <source>
        <dbReference type="ARBA" id="ARBA00022475"/>
    </source>
</evidence>
<sequence length="346" mass="36922">MLPIIASVFGVFLIIATGAVCRQCNWLTREADRSLTNLTTRVLLPMYFVNKILNIGVTGESVPESSSSILLLIPPAFGFVATASGFAIAYFLARQIGPKIGIVTDASQRAFALCVGICNYGYIPYPLAERFYPDAMIDLILHNVGVELALWSIGILIISGGEVASRALNHGSAIVPAWKRVLFSGPLLAVVVATLLRAIGAGPWIPSPVFFAINAIASAAIPMGLMICGAIIVDYIGEFLRGPLSRSSIPVMVSAITIRQVVMPILMLGATRLLVDGDPESALSDTHILEVMVLQAAMPVALFPIVLVQLYEQDTRTAIEVLISTTIAAIIAIPAWLAIGTWWLGP</sequence>
<comment type="similarity">
    <text evidence="2">Belongs to the auxin efflux carrier (TC 2.A.69) family.</text>
</comment>
<keyword evidence="10" id="KW-1185">Reference proteome</keyword>
<comment type="subcellular location">
    <subcellularLocation>
        <location evidence="1">Cell membrane</location>
        <topology evidence="1">Multi-pass membrane protein</topology>
    </subcellularLocation>
</comment>
<feature type="transmembrane region" description="Helical" evidence="8">
    <location>
        <begin position="110"/>
        <end position="128"/>
    </location>
</feature>
<gene>
    <name evidence="9" type="ORF">LF1_02570</name>
</gene>
<evidence type="ECO:0000256" key="1">
    <source>
        <dbReference type="ARBA" id="ARBA00004651"/>
    </source>
</evidence>
<dbReference type="AlphaFoldDB" id="A0A5B1C9F7"/>
<dbReference type="Pfam" id="PF03547">
    <property type="entry name" value="Mem_trans"/>
    <property type="match status" value="1"/>
</dbReference>
<protein>
    <submittedName>
        <fullName evidence="9">Membrane transport protein</fullName>
    </submittedName>
</protein>
<feature type="transmembrane region" description="Helical" evidence="8">
    <location>
        <begin position="249"/>
        <end position="271"/>
    </location>
</feature>
<evidence type="ECO:0000256" key="2">
    <source>
        <dbReference type="ARBA" id="ARBA00010145"/>
    </source>
</evidence>
<organism evidence="9 10">
    <name type="scientific">Rubripirellula obstinata</name>
    <dbReference type="NCBI Taxonomy" id="406547"/>
    <lineage>
        <taxon>Bacteria</taxon>
        <taxon>Pseudomonadati</taxon>
        <taxon>Planctomycetota</taxon>
        <taxon>Planctomycetia</taxon>
        <taxon>Pirellulales</taxon>
        <taxon>Pirellulaceae</taxon>
        <taxon>Rubripirellula</taxon>
    </lineage>
</organism>
<keyword evidence="4" id="KW-1003">Cell membrane</keyword>
<keyword evidence="5 8" id="KW-0812">Transmembrane</keyword>
<dbReference type="PANTHER" id="PTHR36838:SF3">
    <property type="entry name" value="TRANSPORTER AUXIN EFFLUX CARRIER EC FAMILY"/>
    <property type="match status" value="1"/>
</dbReference>
<dbReference type="GO" id="GO:0055085">
    <property type="term" value="P:transmembrane transport"/>
    <property type="evidence" value="ECO:0007669"/>
    <property type="project" value="InterPro"/>
</dbReference>
<proteinExistence type="inferred from homology"/>
<dbReference type="OrthoDB" id="233542at2"/>
<accession>A0A5B1C9F7</accession>
<evidence type="ECO:0000256" key="7">
    <source>
        <dbReference type="ARBA" id="ARBA00023136"/>
    </source>
</evidence>
<dbReference type="Gene3D" id="1.20.1530.20">
    <property type="match status" value="1"/>
</dbReference>
<feature type="transmembrane region" description="Helical" evidence="8">
    <location>
        <begin position="291"/>
        <end position="310"/>
    </location>
</feature>
<feature type="transmembrane region" description="Helical" evidence="8">
    <location>
        <begin position="181"/>
        <end position="205"/>
    </location>
</feature>
<comment type="caution">
    <text evidence="9">The sequence shown here is derived from an EMBL/GenBank/DDBJ whole genome shotgun (WGS) entry which is preliminary data.</text>
</comment>
<keyword evidence="3" id="KW-0813">Transport</keyword>
<evidence type="ECO:0000313" key="9">
    <source>
        <dbReference type="EMBL" id="KAA1257767.1"/>
    </source>
</evidence>
<dbReference type="RefSeq" id="WP_068266827.1">
    <property type="nucleotide sequence ID" value="NZ_LWSK01000132.1"/>
</dbReference>
<evidence type="ECO:0000256" key="8">
    <source>
        <dbReference type="SAM" id="Phobius"/>
    </source>
</evidence>
<evidence type="ECO:0000313" key="10">
    <source>
        <dbReference type="Proteomes" id="UP000322699"/>
    </source>
</evidence>
<dbReference type="InterPro" id="IPR038770">
    <property type="entry name" value="Na+/solute_symporter_sf"/>
</dbReference>
<evidence type="ECO:0000256" key="6">
    <source>
        <dbReference type="ARBA" id="ARBA00022989"/>
    </source>
</evidence>
<dbReference type="EMBL" id="VRLW01000001">
    <property type="protein sequence ID" value="KAA1257767.1"/>
    <property type="molecule type" value="Genomic_DNA"/>
</dbReference>
<keyword evidence="6 8" id="KW-1133">Transmembrane helix</keyword>
<dbReference type="InterPro" id="IPR004776">
    <property type="entry name" value="Mem_transp_PIN-like"/>
</dbReference>
<evidence type="ECO:0000256" key="3">
    <source>
        <dbReference type="ARBA" id="ARBA00022448"/>
    </source>
</evidence>
<keyword evidence="7 8" id="KW-0472">Membrane</keyword>
<dbReference type="Proteomes" id="UP000322699">
    <property type="component" value="Unassembled WGS sequence"/>
</dbReference>
<evidence type="ECO:0000256" key="5">
    <source>
        <dbReference type="ARBA" id="ARBA00022692"/>
    </source>
</evidence>
<dbReference type="GO" id="GO:0005886">
    <property type="term" value="C:plasma membrane"/>
    <property type="evidence" value="ECO:0007669"/>
    <property type="project" value="UniProtKB-SubCell"/>
</dbReference>